<proteinExistence type="predicted"/>
<evidence type="ECO:0000313" key="1">
    <source>
        <dbReference type="EMBL" id="RDU37923.1"/>
    </source>
</evidence>
<keyword evidence="2" id="KW-1185">Reference proteome</keyword>
<evidence type="ECO:0000313" key="2">
    <source>
        <dbReference type="Proteomes" id="UP000257144"/>
    </source>
</evidence>
<accession>A0A3D8GTY7</accession>
<name>A0A3D8GTY7_9BACI</name>
<protein>
    <recommendedName>
        <fullName evidence="3">DUF2187 domain-containing protein</fullName>
    </recommendedName>
</protein>
<gene>
    <name evidence="1" type="ORF">DRW41_08930</name>
</gene>
<sequence length="68" mass="7566">MAKKRAKIGDQISFTRKDCTCEGIVEIVRDSSVIVEVSKEFAERLGYDTPKTVVRHSNYSILASSETA</sequence>
<evidence type="ECO:0008006" key="3">
    <source>
        <dbReference type="Google" id="ProtNLM"/>
    </source>
</evidence>
<comment type="caution">
    <text evidence="1">The sequence shown here is derived from an EMBL/GenBank/DDBJ whole genome shotgun (WGS) entry which is preliminary data.</text>
</comment>
<dbReference type="OrthoDB" id="2970525at2"/>
<dbReference type="InterPro" id="IPR018690">
    <property type="entry name" value="DUF2187"/>
</dbReference>
<reference evidence="1 2" key="1">
    <citation type="submission" date="2018-07" db="EMBL/GenBank/DDBJ databases">
        <title>Bacillus sp. YLB-04 draft genome sequence.</title>
        <authorList>
            <person name="Yu L."/>
            <person name="Tang X."/>
        </authorList>
    </citation>
    <scope>NUCLEOTIDE SEQUENCE [LARGE SCALE GENOMIC DNA]</scope>
    <source>
        <strain evidence="1 2">YLB-04</strain>
    </source>
</reference>
<organism evidence="1 2">
    <name type="scientific">Neobacillus piezotolerans</name>
    <dbReference type="NCBI Taxonomy" id="2259171"/>
    <lineage>
        <taxon>Bacteria</taxon>
        <taxon>Bacillati</taxon>
        <taxon>Bacillota</taxon>
        <taxon>Bacilli</taxon>
        <taxon>Bacillales</taxon>
        <taxon>Bacillaceae</taxon>
        <taxon>Neobacillus</taxon>
    </lineage>
</organism>
<dbReference type="AlphaFoldDB" id="A0A3D8GTY7"/>
<dbReference type="Proteomes" id="UP000257144">
    <property type="component" value="Unassembled WGS sequence"/>
</dbReference>
<dbReference type="Pfam" id="PF09953">
    <property type="entry name" value="DUF2187"/>
    <property type="match status" value="1"/>
</dbReference>
<dbReference type="EMBL" id="QNQT01000002">
    <property type="protein sequence ID" value="RDU37923.1"/>
    <property type="molecule type" value="Genomic_DNA"/>
</dbReference>